<organism evidence="1">
    <name type="scientific">hydrothermal vent metagenome</name>
    <dbReference type="NCBI Taxonomy" id="652676"/>
    <lineage>
        <taxon>unclassified sequences</taxon>
        <taxon>metagenomes</taxon>
        <taxon>ecological metagenomes</taxon>
    </lineage>
</organism>
<evidence type="ECO:0000313" key="1">
    <source>
        <dbReference type="EMBL" id="SFV57453.1"/>
    </source>
</evidence>
<protein>
    <submittedName>
        <fullName evidence="1">Protein ImpG/VasA</fullName>
    </submittedName>
</protein>
<dbReference type="EMBL" id="FPHF01000040">
    <property type="protein sequence ID" value="SFV57453.1"/>
    <property type="molecule type" value="Genomic_DNA"/>
</dbReference>
<reference evidence="1" key="1">
    <citation type="submission" date="2016-10" db="EMBL/GenBank/DDBJ databases">
        <authorList>
            <person name="de Groot N.N."/>
        </authorList>
    </citation>
    <scope>NUCLEOTIDE SEQUENCE</scope>
</reference>
<name>A0A1W1BVA9_9ZZZZ</name>
<dbReference type="Pfam" id="PF05947">
    <property type="entry name" value="T6SS_TssF"/>
    <property type="match status" value="1"/>
</dbReference>
<sequence length="454" mass="51676">MEYLTYGQKSSLELDLKMSVSGSLVDINFETLRLFLGGSKFMAKELYLYLDRYIEKIEIIIKDKDTKELERLSISKKSLSCVGFNALETIVPYDKNVFDGYVMLQEYFSYQDKHLFVDIENMKDISNLSGDVLSASKNMSVKFHFSKGLSTAQLPSKNDFHLYCTPAINLFESDAVPIRKTEMQDEYLLSASELNKDQSEVFSVDNVRGWIPSKNTYQNYFSFESFSHMQDKGEYYSQAVKLNNSLHRTDTFLRFASSGGTFDDLEHNNATVSVKMTCTNKDVPSTLAIGDISVHDPLSQSDLNFSNITIPSISYPPPIGGDFLWKLISNMSLNYLSLDSIDTLKMILQTYDFFGASDFKQKARTDVILSGFKSISNKRIQMMYEGLPIRGIETELCLDPNMFTGIGEAYHLSCILNEFFALYCNVNSFHRLVVHIDNNETFAWAPKMGYKALV</sequence>
<dbReference type="PANTHER" id="PTHR35370">
    <property type="entry name" value="CYTOPLASMIC PROTEIN-RELATED-RELATED"/>
    <property type="match status" value="1"/>
</dbReference>
<dbReference type="InterPro" id="IPR010272">
    <property type="entry name" value="T6SS_TssF"/>
</dbReference>
<gene>
    <name evidence="1" type="ORF">MNB_SM-4-305</name>
</gene>
<proteinExistence type="predicted"/>
<dbReference type="NCBIfam" id="TIGR03359">
    <property type="entry name" value="VI_chp_6"/>
    <property type="match status" value="1"/>
</dbReference>
<accession>A0A1W1BVA9</accession>
<dbReference type="PANTHER" id="PTHR35370:SF4">
    <property type="entry name" value="TYPE VI SECRETION SYSTEM BASEPLATE SUBUNIT TSSF"/>
    <property type="match status" value="1"/>
</dbReference>
<dbReference type="AlphaFoldDB" id="A0A1W1BVA9"/>